<feature type="compositionally biased region" description="Low complexity" evidence="1">
    <location>
        <begin position="58"/>
        <end position="72"/>
    </location>
</feature>
<keyword evidence="3" id="KW-1185">Reference proteome</keyword>
<dbReference type="EMBL" id="JAUEPU010000007">
    <property type="protein sequence ID" value="KAK0500815.1"/>
    <property type="molecule type" value="Genomic_DNA"/>
</dbReference>
<reference evidence="2" key="1">
    <citation type="submission" date="2023-06" db="EMBL/GenBank/DDBJ databases">
        <authorList>
            <consortium name="Lawrence Berkeley National Laboratory"/>
            <person name="Ahrendt S."/>
            <person name="Sahu N."/>
            <person name="Indic B."/>
            <person name="Wong-Bajracharya J."/>
            <person name="Merenyi Z."/>
            <person name="Ke H.-M."/>
            <person name="Monk M."/>
            <person name="Kocsube S."/>
            <person name="Drula E."/>
            <person name="Lipzen A."/>
            <person name="Balint B."/>
            <person name="Henrissat B."/>
            <person name="Andreopoulos B."/>
            <person name="Martin F.M."/>
            <person name="Harder C.B."/>
            <person name="Rigling D."/>
            <person name="Ford K.L."/>
            <person name="Foster G.D."/>
            <person name="Pangilinan J."/>
            <person name="Papanicolaou A."/>
            <person name="Barry K."/>
            <person name="LaButti K."/>
            <person name="Viragh M."/>
            <person name="Koriabine M."/>
            <person name="Yan M."/>
            <person name="Riley R."/>
            <person name="Champramary S."/>
            <person name="Plett K.L."/>
            <person name="Tsai I.J."/>
            <person name="Slot J."/>
            <person name="Sipos G."/>
            <person name="Plett J."/>
            <person name="Nagy L.G."/>
            <person name="Grigoriev I.V."/>
        </authorList>
    </citation>
    <scope>NUCLEOTIDE SEQUENCE</scope>
    <source>
        <strain evidence="2">HWK02</strain>
    </source>
</reference>
<dbReference type="AlphaFoldDB" id="A0AA39QDF7"/>
<feature type="region of interest" description="Disordered" evidence="1">
    <location>
        <begin position="41"/>
        <end position="72"/>
    </location>
</feature>
<evidence type="ECO:0000313" key="2">
    <source>
        <dbReference type="EMBL" id="KAK0500815.1"/>
    </source>
</evidence>
<accession>A0AA39QDF7</accession>
<organism evidence="2 3">
    <name type="scientific">Armillaria luteobubalina</name>
    <dbReference type="NCBI Taxonomy" id="153913"/>
    <lineage>
        <taxon>Eukaryota</taxon>
        <taxon>Fungi</taxon>
        <taxon>Dikarya</taxon>
        <taxon>Basidiomycota</taxon>
        <taxon>Agaricomycotina</taxon>
        <taxon>Agaricomycetes</taxon>
        <taxon>Agaricomycetidae</taxon>
        <taxon>Agaricales</taxon>
        <taxon>Marasmiineae</taxon>
        <taxon>Physalacriaceae</taxon>
        <taxon>Armillaria</taxon>
    </lineage>
</organism>
<feature type="compositionally biased region" description="Acidic residues" evidence="1">
    <location>
        <begin position="571"/>
        <end position="589"/>
    </location>
</feature>
<comment type="caution">
    <text evidence="2">The sequence shown here is derived from an EMBL/GenBank/DDBJ whole genome shotgun (WGS) entry which is preliminary data.</text>
</comment>
<evidence type="ECO:0000313" key="3">
    <source>
        <dbReference type="Proteomes" id="UP001175228"/>
    </source>
</evidence>
<dbReference type="InterPro" id="IPR046521">
    <property type="entry name" value="DUF6698"/>
</dbReference>
<evidence type="ECO:0000256" key="1">
    <source>
        <dbReference type="SAM" id="MobiDB-lite"/>
    </source>
</evidence>
<feature type="compositionally biased region" description="Polar residues" evidence="1">
    <location>
        <begin position="561"/>
        <end position="570"/>
    </location>
</feature>
<name>A0AA39QDF7_9AGAR</name>
<gene>
    <name evidence="2" type="ORF">EDD18DRAFT_1101804</name>
</gene>
<proteinExistence type="predicted"/>
<protein>
    <submittedName>
        <fullName evidence="2">Uncharacterized protein</fullName>
    </submittedName>
</protein>
<dbReference type="Pfam" id="PF20414">
    <property type="entry name" value="DUF6698"/>
    <property type="match status" value="1"/>
</dbReference>
<sequence>MDVTHLSTALENMNMEDILLALKDAQLKNQALQEQNRRLLTAPTVLPNAARSSPPPQDTSNATSSANDSASTADTDLFVDKDSQKAVEYCAIKMVVFGHVWWDRKGLFGAGLDQESARRELDATILTNSLDTGVQRPSKDRVAVLRLILKLYEFLPEAFRPLVNATIKGDYLKLYKMMKSTGGTRRSTFINRFRGHAAVIFQDNGIPSGHFQGNFDRNEDPLCRELLGYESPKVYNRHPPCLFANGYKTGATVFRTTSGVKILICLLWGNTALDNQQITTKGTNGELWHVTEVNAAAIAFAAIVTRYLLSGDPEFKPVGSKSGINYMADFEYYVERIEDQLKKGTKSMYDTLKFYNDHVFPPTQSRRSRAVTTVPVSLTEQEENFWAEIEALDKSKEPDNADFDSANQTVTAPVDSDALSASSLAPMLPVSPMTNVPSATSGSVQAQVPLQPVSTMSEAVHLETADNSDRVRSKGKGRKGRQPATPRVTRVTRSREGQAKVGAEAPIPPAMKKQKGGKNSVTEGLGVGSSVGRAKSAASLLKAVTFAPLPMVATDAAPNGTFISDNVDQIQSDDEYDSEEEEEEEEEEV</sequence>
<feature type="region of interest" description="Disordered" evidence="1">
    <location>
        <begin position="556"/>
        <end position="589"/>
    </location>
</feature>
<feature type="region of interest" description="Disordered" evidence="1">
    <location>
        <begin position="458"/>
        <end position="521"/>
    </location>
</feature>
<feature type="compositionally biased region" description="Basic and acidic residues" evidence="1">
    <location>
        <begin position="460"/>
        <end position="472"/>
    </location>
</feature>
<dbReference type="Proteomes" id="UP001175228">
    <property type="component" value="Unassembled WGS sequence"/>
</dbReference>